<evidence type="ECO:0000256" key="1">
    <source>
        <dbReference type="ARBA" id="ARBA00004123"/>
    </source>
</evidence>
<protein>
    <submittedName>
        <fullName evidence="15">Cyclin-dependent kinase C-1</fullName>
    </submittedName>
</protein>
<keyword evidence="7 11" id="KW-0067">ATP-binding</keyword>
<dbReference type="InterPro" id="IPR000719">
    <property type="entry name" value="Prot_kinase_dom"/>
</dbReference>
<keyword evidence="3 12" id="KW-0723">Serine/threonine-protein kinase</keyword>
<sequence>MMSQFGTLNRTTHCAKRRRTLYENSSVLWKVEDAVSENQWLPVSIDKFEQINKIGEGTYGAVYRAKAPSGKYVALKRIRMENEKEGFPITAIREIKILKALDHPNILPLLDVVTSSAQLDNWSSSSKRQKTGDKNADPEIYMVFEYLDHDLAGIMRNHEVTLQEKHIKYYVRSILEALYYIHEKCNVLHRDIKGSNVLINNDGKVKLADFGLSRQFHPDENRDYTNRVVTLWYRAPELLLGLKKYSSPIDMWSLGCVFAELVFGKPTFPGETELAQIDLICQLVGSPTEESYKGCSKFPVQLKKRYPRNLAQRWRKLKTQCPLAYDLLDKLLVLDPSKRLSAVKALDHEFFQALPHAEKAPLDSILPSHDYETTKREQERKARRQRSTHTSHASRGENRTSHGGAGGGGGGGGGGYRDRRDSRSSRDNSGRTRERDHRDRNRSHHNNYAGGSHQSREEGRYSESQDFRSRSAGRHGGRSHAADIY</sequence>
<evidence type="ECO:0000313" key="15">
    <source>
        <dbReference type="EMBL" id="LAC26463.1"/>
    </source>
</evidence>
<evidence type="ECO:0000256" key="8">
    <source>
        <dbReference type="ARBA" id="ARBA00023242"/>
    </source>
</evidence>
<feature type="region of interest" description="Disordered" evidence="13">
    <location>
        <begin position="362"/>
        <end position="485"/>
    </location>
</feature>
<feature type="compositionally biased region" description="Basic and acidic residues" evidence="13">
    <location>
        <begin position="454"/>
        <end position="469"/>
    </location>
</feature>
<dbReference type="PANTHER" id="PTHR24056">
    <property type="entry name" value="CELL DIVISION PROTEIN KINASE"/>
    <property type="match status" value="1"/>
</dbReference>
<dbReference type="PROSITE" id="PS00108">
    <property type="entry name" value="PROTEIN_KINASE_ST"/>
    <property type="match status" value="1"/>
</dbReference>
<keyword evidence="5 11" id="KW-0547">Nucleotide-binding</keyword>
<organism evidence="15">
    <name type="scientific">Hirondellea gigas</name>
    <dbReference type="NCBI Taxonomy" id="1518452"/>
    <lineage>
        <taxon>Eukaryota</taxon>
        <taxon>Metazoa</taxon>
        <taxon>Ecdysozoa</taxon>
        <taxon>Arthropoda</taxon>
        <taxon>Crustacea</taxon>
        <taxon>Multicrustacea</taxon>
        <taxon>Malacostraca</taxon>
        <taxon>Eumalacostraca</taxon>
        <taxon>Peracarida</taxon>
        <taxon>Amphipoda</taxon>
        <taxon>Amphilochidea</taxon>
        <taxon>Lysianassida</taxon>
        <taxon>Lysianassidira</taxon>
        <taxon>Lysianassoidea</taxon>
        <taxon>Lysianassidae</taxon>
        <taxon>Hirondellea</taxon>
    </lineage>
</organism>
<accession>A0A6A7G8S3</accession>
<comment type="catalytic activity">
    <reaction evidence="10">
        <text>L-seryl-[protein] + ATP = O-phospho-L-seryl-[protein] + ADP + H(+)</text>
        <dbReference type="Rhea" id="RHEA:17989"/>
        <dbReference type="Rhea" id="RHEA-COMP:9863"/>
        <dbReference type="Rhea" id="RHEA-COMP:11604"/>
        <dbReference type="ChEBI" id="CHEBI:15378"/>
        <dbReference type="ChEBI" id="CHEBI:29999"/>
        <dbReference type="ChEBI" id="CHEBI:30616"/>
        <dbReference type="ChEBI" id="CHEBI:83421"/>
        <dbReference type="ChEBI" id="CHEBI:456216"/>
        <dbReference type="EC" id="2.7.11.22"/>
    </reaction>
</comment>
<keyword evidence="8" id="KW-0539">Nucleus</keyword>
<feature type="compositionally biased region" description="Basic and acidic residues" evidence="13">
    <location>
        <begin position="416"/>
        <end position="439"/>
    </location>
</feature>
<dbReference type="InterPro" id="IPR011009">
    <property type="entry name" value="Kinase-like_dom_sf"/>
</dbReference>
<dbReference type="GO" id="GO:0005524">
    <property type="term" value="F:ATP binding"/>
    <property type="evidence" value="ECO:0007669"/>
    <property type="project" value="UniProtKB-UniRule"/>
</dbReference>
<reference evidence="15" key="1">
    <citation type="submission" date="2017-11" db="EMBL/GenBank/DDBJ databases">
        <title>The sensing device of the deep-sea amphipod.</title>
        <authorList>
            <person name="Kobayashi H."/>
            <person name="Nagahama T."/>
            <person name="Arai W."/>
            <person name="Sasagawa Y."/>
            <person name="Umeda M."/>
            <person name="Hayashi T."/>
            <person name="Nikaido I."/>
            <person name="Watanabe H."/>
            <person name="Oguri K."/>
            <person name="Kitazato H."/>
            <person name="Fujioka K."/>
            <person name="Kido Y."/>
            <person name="Takami H."/>
        </authorList>
    </citation>
    <scope>NUCLEOTIDE SEQUENCE</scope>
    <source>
        <tissue evidence="15">Whole body</tissue>
    </source>
</reference>
<keyword evidence="6 15" id="KW-0418">Kinase</keyword>
<dbReference type="FunFam" id="3.30.200.20:FF:000124">
    <property type="entry name" value="Cyclin-dependent kinase 4"/>
    <property type="match status" value="1"/>
</dbReference>
<comment type="catalytic activity">
    <reaction evidence="9">
        <text>L-threonyl-[protein] + ATP = O-phospho-L-threonyl-[protein] + ADP + H(+)</text>
        <dbReference type="Rhea" id="RHEA:46608"/>
        <dbReference type="Rhea" id="RHEA-COMP:11060"/>
        <dbReference type="Rhea" id="RHEA-COMP:11605"/>
        <dbReference type="ChEBI" id="CHEBI:15378"/>
        <dbReference type="ChEBI" id="CHEBI:30013"/>
        <dbReference type="ChEBI" id="CHEBI:30616"/>
        <dbReference type="ChEBI" id="CHEBI:61977"/>
        <dbReference type="ChEBI" id="CHEBI:456216"/>
        <dbReference type="EC" id="2.7.11.22"/>
    </reaction>
</comment>
<dbReference type="CDD" id="cd07840">
    <property type="entry name" value="STKc_CDK9_like"/>
    <property type="match status" value="1"/>
</dbReference>
<evidence type="ECO:0000256" key="2">
    <source>
        <dbReference type="ARBA" id="ARBA00006485"/>
    </source>
</evidence>
<dbReference type="Pfam" id="PF00069">
    <property type="entry name" value="Pkinase"/>
    <property type="match status" value="1"/>
</dbReference>
<evidence type="ECO:0000256" key="4">
    <source>
        <dbReference type="ARBA" id="ARBA00022679"/>
    </source>
</evidence>
<evidence type="ECO:0000256" key="3">
    <source>
        <dbReference type="ARBA" id="ARBA00022527"/>
    </source>
</evidence>
<dbReference type="InterPro" id="IPR008271">
    <property type="entry name" value="Ser/Thr_kinase_AS"/>
</dbReference>
<dbReference type="Gene3D" id="3.30.200.20">
    <property type="entry name" value="Phosphorylase Kinase, domain 1"/>
    <property type="match status" value="1"/>
</dbReference>
<evidence type="ECO:0000256" key="11">
    <source>
        <dbReference type="PROSITE-ProRule" id="PRU10141"/>
    </source>
</evidence>
<dbReference type="InterPro" id="IPR050108">
    <property type="entry name" value="CDK"/>
</dbReference>
<evidence type="ECO:0000256" key="6">
    <source>
        <dbReference type="ARBA" id="ARBA00022777"/>
    </source>
</evidence>
<dbReference type="GO" id="GO:0004693">
    <property type="term" value="F:cyclin-dependent protein serine/threonine kinase activity"/>
    <property type="evidence" value="ECO:0007669"/>
    <property type="project" value="UniProtKB-EC"/>
</dbReference>
<dbReference type="SMART" id="SM00220">
    <property type="entry name" value="S_TKc"/>
    <property type="match status" value="1"/>
</dbReference>
<dbReference type="Gene3D" id="1.10.510.10">
    <property type="entry name" value="Transferase(Phosphotransferase) domain 1"/>
    <property type="match status" value="1"/>
</dbReference>
<dbReference type="SUPFAM" id="SSF56112">
    <property type="entry name" value="Protein kinase-like (PK-like)"/>
    <property type="match status" value="1"/>
</dbReference>
<proteinExistence type="evidence at transcript level"/>
<dbReference type="InterPro" id="IPR017441">
    <property type="entry name" value="Protein_kinase_ATP_BS"/>
</dbReference>
<evidence type="ECO:0000256" key="13">
    <source>
        <dbReference type="SAM" id="MobiDB-lite"/>
    </source>
</evidence>
<dbReference type="FunFam" id="1.10.510.10:FF:000624">
    <property type="entry name" value="Mitogen-activated protein kinase"/>
    <property type="match status" value="1"/>
</dbReference>
<dbReference type="PANTHER" id="PTHR24056:SF233">
    <property type="entry name" value="CYCLIN-DEPENDENT KINASE 9"/>
    <property type="match status" value="1"/>
</dbReference>
<name>A0A6A7G8S3_9CRUS</name>
<evidence type="ECO:0000256" key="10">
    <source>
        <dbReference type="ARBA" id="ARBA00048367"/>
    </source>
</evidence>
<evidence type="ECO:0000256" key="5">
    <source>
        <dbReference type="ARBA" id="ARBA00022741"/>
    </source>
</evidence>
<dbReference type="GO" id="GO:0005634">
    <property type="term" value="C:nucleus"/>
    <property type="evidence" value="ECO:0007669"/>
    <property type="project" value="UniProtKB-SubCell"/>
</dbReference>
<evidence type="ECO:0000259" key="14">
    <source>
        <dbReference type="PROSITE" id="PS50011"/>
    </source>
</evidence>
<feature type="binding site" evidence="11">
    <location>
        <position position="76"/>
    </location>
    <ligand>
        <name>ATP</name>
        <dbReference type="ChEBI" id="CHEBI:30616"/>
    </ligand>
</feature>
<dbReference type="PROSITE" id="PS50011">
    <property type="entry name" value="PROTEIN_KINASE_DOM"/>
    <property type="match status" value="1"/>
</dbReference>
<feature type="domain" description="Protein kinase" evidence="14">
    <location>
        <begin position="48"/>
        <end position="351"/>
    </location>
</feature>
<comment type="similarity">
    <text evidence="2">Belongs to the protein kinase superfamily. CMGC Ser/Thr protein kinase family. CDC2/CDKX subfamily.</text>
</comment>
<keyword evidence="4" id="KW-0808">Transferase</keyword>
<feature type="compositionally biased region" description="Basic and acidic residues" evidence="13">
    <location>
        <begin position="369"/>
        <end position="380"/>
    </location>
</feature>
<comment type="subcellular location">
    <subcellularLocation>
        <location evidence="1">Nucleus</location>
    </subcellularLocation>
</comment>
<dbReference type="PROSITE" id="PS00107">
    <property type="entry name" value="PROTEIN_KINASE_ATP"/>
    <property type="match status" value="1"/>
</dbReference>
<feature type="compositionally biased region" description="Gly residues" evidence="13">
    <location>
        <begin position="403"/>
        <end position="415"/>
    </location>
</feature>
<dbReference type="EMBL" id="IACT01007345">
    <property type="protein sequence ID" value="LAC26463.1"/>
    <property type="molecule type" value="mRNA"/>
</dbReference>
<evidence type="ECO:0000256" key="12">
    <source>
        <dbReference type="RuleBase" id="RU000304"/>
    </source>
</evidence>
<evidence type="ECO:0000256" key="7">
    <source>
        <dbReference type="ARBA" id="ARBA00022840"/>
    </source>
</evidence>
<dbReference type="AlphaFoldDB" id="A0A6A7G8S3"/>
<evidence type="ECO:0000256" key="9">
    <source>
        <dbReference type="ARBA" id="ARBA00047811"/>
    </source>
</evidence>